<dbReference type="SUPFAM" id="SSF56655">
    <property type="entry name" value="Carbohydrate phosphatase"/>
    <property type="match status" value="1"/>
</dbReference>
<dbReference type="InterPro" id="IPR020583">
    <property type="entry name" value="Inositol_monoP_metal-BS"/>
</dbReference>
<evidence type="ECO:0000313" key="7">
    <source>
        <dbReference type="Proteomes" id="UP000051181"/>
    </source>
</evidence>
<sequence length="261" mass="28818">MGMDLLEIKAVNTDVQRWLATAATNLRQHLTAHFQVQTKSGRNDLVTNFDKETEHFLVDQIRHSFPNDQIVSEEGFGDQVQQMSGRVWFVDPIDGTLNFVKQRNDFAMMIGLYEDGRNVLGYILDVMDNKLLWGGPSVGLHLNEEAISGPANEPLAAGLFGVNGPMFATNRESVRDIAFASSGARILGSAGLEFQHVILGRQVGYISRLMPWDFAAGKILAETAGLSVTTIDGDPINMLKSQTVLVTTHHALPEIQRIRQS</sequence>
<evidence type="ECO:0000256" key="1">
    <source>
        <dbReference type="ARBA" id="ARBA00001946"/>
    </source>
</evidence>
<dbReference type="eggNOG" id="COG0483">
    <property type="taxonomic scope" value="Bacteria"/>
</dbReference>
<dbReference type="InterPro" id="IPR000760">
    <property type="entry name" value="Inositol_monophosphatase-like"/>
</dbReference>
<name>A0A0R1EYP8_9LACO</name>
<dbReference type="PROSITE" id="PS00629">
    <property type="entry name" value="IMP_1"/>
    <property type="match status" value="1"/>
</dbReference>
<organism evidence="6 7">
    <name type="scientific">Loigolactobacillus coryniformis subsp. coryniformis KCTC 3167 = DSM 20001</name>
    <dbReference type="NCBI Taxonomy" id="913848"/>
    <lineage>
        <taxon>Bacteria</taxon>
        <taxon>Bacillati</taxon>
        <taxon>Bacillota</taxon>
        <taxon>Bacilli</taxon>
        <taxon>Lactobacillales</taxon>
        <taxon>Lactobacillaceae</taxon>
        <taxon>Loigolactobacillus</taxon>
    </lineage>
</organism>
<dbReference type="Gene3D" id="3.30.540.10">
    <property type="entry name" value="Fructose-1,6-Bisphosphatase, subunit A, domain 1"/>
    <property type="match status" value="1"/>
</dbReference>
<dbReference type="GO" id="GO:0006020">
    <property type="term" value="P:inositol metabolic process"/>
    <property type="evidence" value="ECO:0007669"/>
    <property type="project" value="TreeGrafter"/>
</dbReference>
<dbReference type="CDD" id="cd01637">
    <property type="entry name" value="IMPase_like"/>
    <property type="match status" value="1"/>
</dbReference>
<evidence type="ECO:0000256" key="3">
    <source>
        <dbReference type="ARBA" id="ARBA00022801"/>
    </source>
</evidence>
<dbReference type="GO" id="GO:0046872">
    <property type="term" value="F:metal ion binding"/>
    <property type="evidence" value="ECO:0007669"/>
    <property type="project" value="UniProtKB-KW"/>
</dbReference>
<gene>
    <name evidence="6" type="ORF">FD22_GL002133</name>
</gene>
<protein>
    <submittedName>
        <fullName evidence="6">Myo-inositol-1(Or 4)-monophosphatase</fullName>
    </submittedName>
</protein>
<dbReference type="GO" id="GO:0008934">
    <property type="term" value="F:inositol monophosphate 1-phosphatase activity"/>
    <property type="evidence" value="ECO:0007669"/>
    <property type="project" value="TreeGrafter"/>
</dbReference>
<dbReference type="PANTHER" id="PTHR20854:SF4">
    <property type="entry name" value="INOSITOL-1-MONOPHOSPHATASE-RELATED"/>
    <property type="match status" value="1"/>
</dbReference>
<keyword evidence="3" id="KW-0378">Hydrolase</keyword>
<dbReference type="PRINTS" id="PR00377">
    <property type="entry name" value="IMPHPHTASES"/>
</dbReference>
<dbReference type="Pfam" id="PF00459">
    <property type="entry name" value="Inositol_P"/>
    <property type="match status" value="1"/>
</dbReference>
<reference evidence="6 7" key="1">
    <citation type="journal article" date="2015" name="Genome Announc.">
        <title>Expanding the biotechnology potential of lactobacilli through comparative genomics of 213 strains and associated genera.</title>
        <authorList>
            <person name="Sun Z."/>
            <person name="Harris H.M."/>
            <person name="McCann A."/>
            <person name="Guo C."/>
            <person name="Argimon S."/>
            <person name="Zhang W."/>
            <person name="Yang X."/>
            <person name="Jeffery I.B."/>
            <person name="Cooney J.C."/>
            <person name="Kagawa T.F."/>
            <person name="Liu W."/>
            <person name="Song Y."/>
            <person name="Salvetti E."/>
            <person name="Wrobel A."/>
            <person name="Rasinkangas P."/>
            <person name="Parkhill J."/>
            <person name="Rea M.C."/>
            <person name="O'Sullivan O."/>
            <person name="Ritari J."/>
            <person name="Douillard F.P."/>
            <person name="Paul Ross R."/>
            <person name="Yang R."/>
            <person name="Briner A.E."/>
            <person name="Felis G.E."/>
            <person name="de Vos W.M."/>
            <person name="Barrangou R."/>
            <person name="Klaenhammer T.R."/>
            <person name="Caufield P.W."/>
            <person name="Cui Y."/>
            <person name="Zhang H."/>
            <person name="O'Toole P.W."/>
        </authorList>
    </citation>
    <scope>NUCLEOTIDE SEQUENCE [LARGE SCALE GENOMIC DNA]</scope>
    <source>
        <strain evidence="6 7">DSM 20001</strain>
    </source>
</reference>
<evidence type="ECO:0000256" key="4">
    <source>
        <dbReference type="ARBA" id="ARBA00022842"/>
    </source>
</evidence>
<evidence type="ECO:0000256" key="2">
    <source>
        <dbReference type="ARBA" id="ARBA00022723"/>
    </source>
</evidence>
<dbReference type="PANTHER" id="PTHR20854">
    <property type="entry name" value="INOSITOL MONOPHOSPHATASE"/>
    <property type="match status" value="1"/>
</dbReference>
<feature type="binding site" evidence="5">
    <location>
        <position position="91"/>
    </location>
    <ligand>
        <name>Mg(2+)</name>
        <dbReference type="ChEBI" id="CHEBI:18420"/>
        <label>1</label>
        <note>catalytic</note>
    </ligand>
</feature>
<dbReference type="Gene3D" id="3.40.190.80">
    <property type="match status" value="1"/>
</dbReference>
<feature type="binding site" evidence="5">
    <location>
        <position position="94"/>
    </location>
    <ligand>
        <name>Mg(2+)</name>
        <dbReference type="ChEBI" id="CHEBI:18420"/>
        <label>1</label>
        <note>catalytic</note>
    </ligand>
</feature>
<evidence type="ECO:0000313" key="6">
    <source>
        <dbReference type="EMBL" id="KRK14748.1"/>
    </source>
</evidence>
<dbReference type="FunFam" id="3.30.540.10:FF:000003">
    <property type="entry name" value="Inositol-1-monophosphatase"/>
    <property type="match status" value="1"/>
</dbReference>
<evidence type="ECO:0000256" key="5">
    <source>
        <dbReference type="PIRSR" id="PIRSR600760-2"/>
    </source>
</evidence>
<dbReference type="AlphaFoldDB" id="A0A0R1EYP8"/>
<feature type="binding site" evidence="5">
    <location>
        <position position="93"/>
    </location>
    <ligand>
        <name>Mg(2+)</name>
        <dbReference type="ChEBI" id="CHEBI:18420"/>
        <label>2</label>
    </ligand>
</feature>
<comment type="caution">
    <text evidence="6">The sequence shown here is derived from an EMBL/GenBank/DDBJ whole genome shotgun (WGS) entry which is preliminary data.</text>
</comment>
<dbReference type="PATRIC" id="fig|913848.6.peg.2179"/>
<dbReference type="EMBL" id="AZCN01000068">
    <property type="protein sequence ID" value="KRK14748.1"/>
    <property type="molecule type" value="Genomic_DNA"/>
</dbReference>
<proteinExistence type="predicted"/>
<accession>A0A0R1EYP8</accession>
<dbReference type="GO" id="GO:0007165">
    <property type="term" value="P:signal transduction"/>
    <property type="evidence" value="ECO:0007669"/>
    <property type="project" value="TreeGrafter"/>
</dbReference>
<dbReference type="Proteomes" id="UP000051181">
    <property type="component" value="Unassembled WGS sequence"/>
</dbReference>
<feature type="binding site" evidence="5">
    <location>
        <position position="73"/>
    </location>
    <ligand>
        <name>Mg(2+)</name>
        <dbReference type="ChEBI" id="CHEBI:18420"/>
        <label>1</label>
        <note>catalytic</note>
    </ligand>
</feature>
<keyword evidence="4 5" id="KW-0460">Magnesium</keyword>
<feature type="binding site" evidence="5">
    <location>
        <position position="213"/>
    </location>
    <ligand>
        <name>Mg(2+)</name>
        <dbReference type="ChEBI" id="CHEBI:18420"/>
        <label>1</label>
        <note>catalytic</note>
    </ligand>
</feature>
<keyword evidence="2 5" id="KW-0479">Metal-binding</keyword>
<comment type="cofactor">
    <cofactor evidence="1 5">
        <name>Mg(2+)</name>
        <dbReference type="ChEBI" id="CHEBI:18420"/>
    </cofactor>
</comment>